<organism evidence="1 2">
    <name type="scientific">Herbaspirillum chlorophenolicum</name>
    <dbReference type="NCBI Taxonomy" id="211589"/>
    <lineage>
        <taxon>Bacteria</taxon>
        <taxon>Pseudomonadati</taxon>
        <taxon>Pseudomonadota</taxon>
        <taxon>Betaproteobacteria</taxon>
        <taxon>Burkholderiales</taxon>
        <taxon>Oxalobacteraceae</taxon>
        <taxon>Herbaspirillum</taxon>
    </lineage>
</organism>
<evidence type="ECO:0000313" key="2">
    <source>
        <dbReference type="Proteomes" id="UP001617427"/>
    </source>
</evidence>
<dbReference type="EMBL" id="JBIUZV010000008">
    <property type="protein sequence ID" value="MFJ3047030.1"/>
    <property type="molecule type" value="Genomic_DNA"/>
</dbReference>
<evidence type="ECO:0000313" key="1">
    <source>
        <dbReference type="EMBL" id="MFJ3047030.1"/>
    </source>
</evidence>
<gene>
    <name evidence="1" type="ORF">ACIPEN_14460</name>
</gene>
<accession>A0ABW8F196</accession>
<proteinExistence type="predicted"/>
<keyword evidence="2" id="KW-1185">Reference proteome</keyword>
<name>A0ABW8F196_9BURK</name>
<reference evidence="1 2" key="1">
    <citation type="submission" date="2024-10" db="EMBL/GenBank/DDBJ databases">
        <title>The Natural Products Discovery Center: Release of the First 8490 Sequenced Strains for Exploring Actinobacteria Biosynthetic Diversity.</title>
        <authorList>
            <person name="Kalkreuter E."/>
            <person name="Kautsar S.A."/>
            <person name="Yang D."/>
            <person name="Bader C.D."/>
            <person name="Teijaro C.N."/>
            <person name="Fluegel L."/>
            <person name="Davis C.M."/>
            <person name="Simpson J.R."/>
            <person name="Lauterbach L."/>
            <person name="Steele A.D."/>
            <person name="Gui C."/>
            <person name="Meng S."/>
            <person name="Li G."/>
            <person name="Viehrig K."/>
            <person name="Ye F."/>
            <person name="Su P."/>
            <person name="Kiefer A.F."/>
            <person name="Nichols A."/>
            <person name="Cepeda A.J."/>
            <person name="Yan W."/>
            <person name="Fan B."/>
            <person name="Jiang Y."/>
            <person name="Adhikari A."/>
            <person name="Zheng C.-J."/>
            <person name="Schuster L."/>
            <person name="Cowan T.M."/>
            <person name="Smanski M.J."/>
            <person name="Chevrette M.G."/>
            <person name="De Carvalho L.P.S."/>
            <person name="Shen B."/>
        </authorList>
    </citation>
    <scope>NUCLEOTIDE SEQUENCE [LARGE SCALE GENOMIC DNA]</scope>
    <source>
        <strain evidence="1 2">NPDC087045</strain>
    </source>
</reference>
<comment type="caution">
    <text evidence="1">The sequence shown here is derived from an EMBL/GenBank/DDBJ whole genome shotgun (WGS) entry which is preliminary data.</text>
</comment>
<protein>
    <submittedName>
        <fullName evidence="1">Uncharacterized protein</fullName>
    </submittedName>
</protein>
<dbReference type="RefSeq" id="WP_402701466.1">
    <property type="nucleotide sequence ID" value="NZ_JBIUZV010000008.1"/>
</dbReference>
<sequence length="111" mass="12285">MKKQMILPGDSNVPDLPMTDAQVNHMRRLLAWLRCEYMLDEDMQRGYLSGAAAAVQHGIATPEEAGDIVAEKAAQIGHVPVYVRQAVKMLTKALREHDSKSGILEDIKETA</sequence>
<dbReference type="Proteomes" id="UP001617427">
    <property type="component" value="Unassembled WGS sequence"/>
</dbReference>